<keyword evidence="9" id="KW-0694">RNA-binding</keyword>
<evidence type="ECO:0000256" key="11">
    <source>
        <dbReference type="ARBA" id="ARBA00023242"/>
    </source>
</evidence>
<dbReference type="GO" id="GO:0003723">
    <property type="term" value="F:RNA binding"/>
    <property type="evidence" value="ECO:0007669"/>
    <property type="project" value="UniProtKB-KW"/>
</dbReference>
<dbReference type="STRING" id="50376.A0A517KX54"/>
<dbReference type="CDD" id="cd18787">
    <property type="entry name" value="SF2_C_DEAD"/>
    <property type="match status" value="1"/>
</dbReference>
<dbReference type="EC" id="3.6.4.13" evidence="2"/>
<evidence type="ECO:0000256" key="8">
    <source>
        <dbReference type="ARBA" id="ARBA00022840"/>
    </source>
</evidence>
<dbReference type="PANTHER" id="PTHR47959">
    <property type="entry name" value="ATP-DEPENDENT RNA HELICASE RHLE-RELATED"/>
    <property type="match status" value="1"/>
</dbReference>
<dbReference type="InterPro" id="IPR025313">
    <property type="entry name" value="SPB4-like_CTE"/>
</dbReference>
<comment type="subcellular location">
    <subcellularLocation>
        <location evidence="1">Nucleus</location>
        <location evidence="1">Nucleolus</location>
    </subcellularLocation>
</comment>
<evidence type="ECO:0000313" key="23">
    <source>
        <dbReference type="Proteomes" id="UP000316270"/>
    </source>
</evidence>
<dbReference type="SMART" id="SM00490">
    <property type="entry name" value="HELICc"/>
    <property type="match status" value="1"/>
</dbReference>
<dbReference type="GO" id="GO:0005524">
    <property type="term" value="F:ATP binding"/>
    <property type="evidence" value="ECO:0007669"/>
    <property type="project" value="UniProtKB-KW"/>
</dbReference>
<evidence type="ECO:0000256" key="7">
    <source>
        <dbReference type="ARBA" id="ARBA00022806"/>
    </source>
</evidence>
<dbReference type="Pfam" id="PF00270">
    <property type="entry name" value="DEAD"/>
    <property type="match status" value="1"/>
</dbReference>
<reference evidence="22 23" key="1">
    <citation type="submission" date="2019-07" db="EMBL/GenBank/DDBJ databases">
        <title>Finished genome of Venturia effusa.</title>
        <authorList>
            <person name="Young C.A."/>
            <person name="Cox M.P."/>
            <person name="Ganley A.R.D."/>
            <person name="David W.J."/>
        </authorList>
    </citation>
    <scope>NUCLEOTIDE SEQUENCE [LARGE SCALE GENOMIC DNA]</scope>
    <source>
        <strain evidence="23">albino</strain>
    </source>
</reference>
<evidence type="ECO:0000256" key="16">
    <source>
        <dbReference type="PROSITE-ProRule" id="PRU00552"/>
    </source>
</evidence>
<dbReference type="InterPro" id="IPR011545">
    <property type="entry name" value="DEAD/DEAH_box_helicase_dom"/>
</dbReference>
<keyword evidence="3" id="KW-0690">Ribosome biogenesis</keyword>
<feature type="domain" description="Helicase C-terminal" evidence="20">
    <location>
        <begin position="277"/>
        <end position="439"/>
    </location>
</feature>
<dbReference type="CDD" id="cd17960">
    <property type="entry name" value="DEADc_DDX55"/>
    <property type="match status" value="1"/>
</dbReference>
<dbReference type="InterPro" id="IPR014014">
    <property type="entry name" value="RNA_helicase_DEAD_Q_motif"/>
</dbReference>
<evidence type="ECO:0000313" key="22">
    <source>
        <dbReference type="EMBL" id="QDS67962.1"/>
    </source>
</evidence>
<feature type="domain" description="Helicase ATP-binding" evidence="19">
    <location>
        <begin position="44"/>
        <end position="248"/>
    </location>
</feature>
<evidence type="ECO:0000256" key="15">
    <source>
        <dbReference type="ARBA" id="ARBA00047984"/>
    </source>
</evidence>
<feature type="domain" description="DEAD-box RNA helicase Q" evidence="21">
    <location>
        <begin position="13"/>
        <end position="41"/>
    </location>
</feature>
<evidence type="ECO:0000256" key="2">
    <source>
        <dbReference type="ARBA" id="ARBA00012552"/>
    </source>
</evidence>
<dbReference type="Proteomes" id="UP000316270">
    <property type="component" value="Chromosome 1"/>
</dbReference>
<dbReference type="PROSITE" id="PS51192">
    <property type="entry name" value="HELICASE_ATP_BIND_1"/>
    <property type="match status" value="1"/>
</dbReference>
<dbReference type="SUPFAM" id="SSF52540">
    <property type="entry name" value="P-loop containing nucleoside triphosphate hydrolases"/>
    <property type="match status" value="2"/>
</dbReference>
<comment type="function">
    <text evidence="12">ATP-binding RNA helicase involved in the biogenesis of 60S ribosomal subunits. Binds 90S pre-ribosomal particles and dissociates from pre-60S ribosomal particles after processing of 27SB pre-rRNA. Required for the normal formation of 18S rRNA through the processing of pre-rRNAs at sites A0, A1 and A2, and the normal formation of 25S and 5.8S rRNAs through the processing of pre-rRNAs at sites C1 and C2.</text>
</comment>
<dbReference type="InterPro" id="IPR050079">
    <property type="entry name" value="DEAD_box_RNA_helicase"/>
</dbReference>
<evidence type="ECO:0000256" key="4">
    <source>
        <dbReference type="ARBA" id="ARBA00022552"/>
    </source>
</evidence>
<keyword evidence="10" id="KW-0175">Coiled coil</keyword>
<dbReference type="Pfam" id="PF13959">
    <property type="entry name" value="CTE_SPB4"/>
    <property type="match status" value="1"/>
</dbReference>
<keyword evidence="4" id="KW-0698">rRNA processing</keyword>
<dbReference type="GO" id="GO:0005730">
    <property type="term" value="C:nucleolus"/>
    <property type="evidence" value="ECO:0007669"/>
    <property type="project" value="UniProtKB-SubCell"/>
</dbReference>
<dbReference type="InterPro" id="IPR027417">
    <property type="entry name" value="P-loop_NTPase"/>
</dbReference>
<evidence type="ECO:0000256" key="1">
    <source>
        <dbReference type="ARBA" id="ARBA00004604"/>
    </source>
</evidence>
<dbReference type="PROSITE" id="PS51194">
    <property type="entry name" value="HELICASE_CTER"/>
    <property type="match status" value="1"/>
</dbReference>
<feature type="short sequence motif" description="Q motif" evidence="16">
    <location>
        <begin position="13"/>
        <end position="41"/>
    </location>
</feature>
<dbReference type="GO" id="GO:0016887">
    <property type="term" value="F:ATP hydrolysis activity"/>
    <property type="evidence" value="ECO:0007669"/>
    <property type="project" value="RHEA"/>
</dbReference>
<evidence type="ECO:0000259" key="20">
    <source>
        <dbReference type="PROSITE" id="PS51194"/>
    </source>
</evidence>
<proteinExistence type="inferred from homology"/>
<accession>A0A517KX54</accession>
<dbReference type="AlphaFoldDB" id="A0A517KX54"/>
<dbReference type="PROSITE" id="PS51195">
    <property type="entry name" value="Q_MOTIF"/>
    <property type="match status" value="1"/>
</dbReference>
<keyword evidence="7 17" id="KW-0347">Helicase</keyword>
<dbReference type="GO" id="GO:0005829">
    <property type="term" value="C:cytosol"/>
    <property type="evidence" value="ECO:0007669"/>
    <property type="project" value="TreeGrafter"/>
</dbReference>
<sequence>MAPVEHRQVTRAWDQFDPPLSNWVLEAITSSGYEKATPVQANVVPLFTRNKDVVVEAVTGSGKTLAFLLPIIEKLLKLQDPIKKHHVGAIIISPTRELAQQIHAVLLSLLKFHPASADAMKPPDEIIDSSVKSKSSKILKVVPQLISGGTRTPAQDLSIFLKQSPNVLIATPGRLVELLRSPHVHCSLSFEVLVLDEADRLLDLGFKDDIGQILQRLPKQRRTGLFSASMSEAVEQLVRVGLRNPVRINVKVKGDQKTPVSLRMTYMITPPTHKLPALSALLGSFAPQKCIVFVSTGAAVNYLQHVLRLLLPGHSVVPLSGKHEQHVRAKNYEKFTDSTLPSVLLTTEVAARGLDIASVDLIVQLDPPTDPKDFLHRCGRAGRAGRKGLAVIMLTPGREEDYIEFLRVRRTPVEKLVEPEITISDGEAQDTTDRIRELVLQDRALHALAQCALPSWVRAYSKHQASSIFRITDLQWDQLGHAWGLLKLPSMPELKKWDGDRKLGLHIDFDNYQYKDKVREKHRIDENIRKATEEPVVREGYKKQKGNSWSQKSDRKEIREERREKRTSKRDAERRKKMTPEELEEQKRLDSMVAEVRKNVSQVEEEFTGFDD</sequence>
<dbReference type="InterPro" id="IPR001650">
    <property type="entry name" value="Helicase_C-like"/>
</dbReference>
<dbReference type="PROSITE" id="PS00039">
    <property type="entry name" value="DEAD_ATP_HELICASE"/>
    <property type="match status" value="1"/>
</dbReference>
<evidence type="ECO:0000256" key="10">
    <source>
        <dbReference type="ARBA" id="ARBA00023054"/>
    </source>
</evidence>
<dbReference type="Pfam" id="PF23681">
    <property type="entry name" value="CTT_SPB4"/>
    <property type="match status" value="1"/>
</dbReference>
<organism evidence="22 23">
    <name type="scientific">Venturia effusa</name>
    <dbReference type="NCBI Taxonomy" id="50376"/>
    <lineage>
        <taxon>Eukaryota</taxon>
        <taxon>Fungi</taxon>
        <taxon>Dikarya</taxon>
        <taxon>Ascomycota</taxon>
        <taxon>Pezizomycotina</taxon>
        <taxon>Dothideomycetes</taxon>
        <taxon>Pleosporomycetidae</taxon>
        <taxon>Venturiales</taxon>
        <taxon>Venturiaceae</taxon>
        <taxon>Venturia</taxon>
    </lineage>
</organism>
<protein>
    <recommendedName>
        <fullName evidence="2">RNA helicase</fullName>
        <ecNumber evidence="2">3.6.4.13</ecNumber>
    </recommendedName>
</protein>
<keyword evidence="11" id="KW-0539">Nucleus</keyword>
<dbReference type="PANTHER" id="PTHR47959:SF1">
    <property type="entry name" value="ATP-DEPENDENT RNA HELICASE DBPA"/>
    <property type="match status" value="1"/>
</dbReference>
<keyword evidence="6 17" id="KW-0378">Hydrolase</keyword>
<evidence type="ECO:0000256" key="5">
    <source>
        <dbReference type="ARBA" id="ARBA00022741"/>
    </source>
</evidence>
<evidence type="ECO:0000259" key="21">
    <source>
        <dbReference type="PROSITE" id="PS51195"/>
    </source>
</evidence>
<dbReference type="GO" id="GO:0006364">
    <property type="term" value="P:rRNA processing"/>
    <property type="evidence" value="ECO:0007669"/>
    <property type="project" value="UniProtKB-KW"/>
</dbReference>
<dbReference type="EMBL" id="CP042185">
    <property type="protein sequence ID" value="QDS67962.1"/>
    <property type="molecule type" value="Genomic_DNA"/>
</dbReference>
<dbReference type="OrthoDB" id="7396459at2759"/>
<dbReference type="InterPro" id="IPR056330">
    <property type="entry name" value="CTT_SPB4"/>
</dbReference>
<dbReference type="Gene3D" id="3.40.50.300">
    <property type="entry name" value="P-loop containing nucleotide triphosphate hydrolases"/>
    <property type="match status" value="2"/>
</dbReference>
<feature type="compositionally biased region" description="Basic and acidic residues" evidence="18">
    <location>
        <begin position="552"/>
        <end position="591"/>
    </location>
</feature>
<feature type="region of interest" description="Disordered" evidence="18">
    <location>
        <begin position="535"/>
        <end position="591"/>
    </location>
</feature>
<comment type="catalytic activity">
    <reaction evidence="15">
        <text>ATP + H2O = ADP + phosphate + H(+)</text>
        <dbReference type="Rhea" id="RHEA:13065"/>
        <dbReference type="ChEBI" id="CHEBI:15377"/>
        <dbReference type="ChEBI" id="CHEBI:15378"/>
        <dbReference type="ChEBI" id="CHEBI:30616"/>
        <dbReference type="ChEBI" id="CHEBI:43474"/>
        <dbReference type="ChEBI" id="CHEBI:456216"/>
        <dbReference type="EC" id="3.6.4.13"/>
    </reaction>
</comment>
<evidence type="ECO:0000256" key="14">
    <source>
        <dbReference type="ARBA" id="ARBA00038757"/>
    </source>
</evidence>
<dbReference type="InterPro" id="IPR000629">
    <property type="entry name" value="RNA-helicase_DEAD-box_CS"/>
</dbReference>
<evidence type="ECO:0000256" key="18">
    <source>
        <dbReference type="SAM" id="MobiDB-lite"/>
    </source>
</evidence>
<dbReference type="Pfam" id="PF00271">
    <property type="entry name" value="Helicase_C"/>
    <property type="match status" value="1"/>
</dbReference>
<keyword evidence="23" id="KW-1185">Reference proteome</keyword>
<dbReference type="InterPro" id="IPR014001">
    <property type="entry name" value="Helicase_ATP-bd"/>
</dbReference>
<evidence type="ECO:0000256" key="13">
    <source>
        <dbReference type="ARBA" id="ARBA00038002"/>
    </source>
</evidence>
<comment type="similarity">
    <text evidence="13">Belongs to the DEAD box helicase family. DDX55/SPB4 subfamily.</text>
</comment>
<evidence type="ECO:0000256" key="6">
    <source>
        <dbReference type="ARBA" id="ARBA00022801"/>
    </source>
</evidence>
<keyword evidence="5 17" id="KW-0547">Nucleotide-binding</keyword>
<evidence type="ECO:0000259" key="19">
    <source>
        <dbReference type="PROSITE" id="PS51192"/>
    </source>
</evidence>
<dbReference type="SMART" id="SM01178">
    <property type="entry name" value="DUF4217"/>
    <property type="match status" value="1"/>
</dbReference>
<comment type="subunit">
    <text evidence="14">Component of pre-60S ribosomal complexes.</text>
</comment>
<dbReference type="SMART" id="SM00487">
    <property type="entry name" value="DEXDc"/>
    <property type="match status" value="1"/>
</dbReference>
<dbReference type="GO" id="GO:0003724">
    <property type="term" value="F:RNA helicase activity"/>
    <property type="evidence" value="ECO:0007669"/>
    <property type="project" value="UniProtKB-EC"/>
</dbReference>
<evidence type="ECO:0000256" key="17">
    <source>
        <dbReference type="RuleBase" id="RU000492"/>
    </source>
</evidence>
<evidence type="ECO:0000256" key="3">
    <source>
        <dbReference type="ARBA" id="ARBA00022517"/>
    </source>
</evidence>
<evidence type="ECO:0000256" key="12">
    <source>
        <dbReference type="ARBA" id="ARBA00037566"/>
    </source>
</evidence>
<keyword evidence="8 17" id="KW-0067">ATP-binding</keyword>
<evidence type="ECO:0000256" key="9">
    <source>
        <dbReference type="ARBA" id="ARBA00022884"/>
    </source>
</evidence>
<gene>
    <name evidence="22" type="primary">SPB4</name>
    <name evidence="22" type="ORF">FKW77_009014</name>
</gene>
<name>A0A517KX54_9PEZI</name>